<evidence type="ECO:0000256" key="4">
    <source>
        <dbReference type="ARBA" id="ARBA00022679"/>
    </source>
</evidence>
<accession>A0A2T0FHF3</accession>
<sequence length="391" mass="44875">MDFDTLRVYYQRFFPYQDVFLWLNHDRTPQADFLDREIAFTIENAYVRYQSYMNADAFKADVLRLMPTRFEYGPVYSANPRQRKMLPKGACVPVKKEFCLDIDLSDYNSVRTCCTDTAVCNKCWKFATIAIEILNVALREDFGFQNLLWVFSGRRGVHCWVSDAAALTLDEAQRSSIAAYLQVLGTSTQGKLVNLPRPFHPHIARSFGILKSHFKQVVLEEQDPWRSADQAEELLKRLQPADLVARLRSKWGSKEIPSSQRWADIDTETRQLPVSSGSRNSVGDAVLAAKQDIIFEYLYPRLDAAVSRGLNHLLKSPFVVHPSTGKICVALDLKKLDEFDIDAVPRYDAIVKELDATNDITKTSLRDYTEYFRHHVQETLPKKRAADTLDF</sequence>
<evidence type="ECO:0000256" key="9">
    <source>
        <dbReference type="ARBA" id="ARBA00023163"/>
    </source>
</evidence>
<keyword evidence="8" id="KW-0862">Zinc</keyword>
<keyword evidence="5" id="KW-0548">Nucleotidyltransferase</keyword>
<evidence type="ECO:0000256" key="7">
    <source>
        <dbReference type="ARBA" id="ARBA00022723"/>
    </source>
</evidence>
<dbReference type="GO" id="GO:0046872">
    <property type="term" value="F:metal ion binding"/>
    <property type="evidence" value="ECO:0007669"/>
    <property type="project" value="UniProtKB-KW"/>
</dbReference>
<name>A0A2T0FHF3_9ASCO</name>
<keyword evidence="2 10" id="KW-0240">DNA-directed RNA polymerase</keyword>
<evidence type="ECO:0000256" key="8">
    <source>
        <dbReference type="ARBA" id="ARBA00022833"/>
    </source>
</evidence>
<reference evidence="11 12" key="1">
    <citation type="submission" date="2017-04" db="EMBL/GenBank/DDBJ databases">
        <title>Genome sequencing of [Candida] sorbophila.</title>
        <authorList>
            <person name="Ahn J.O."/>
        </authorList>
    </citation>
    <scope>NUCLEOTIDE SEQUENCE [LARGE SCALE GENOMIC DNA]</scope>
    <source>
        <strain evidence="11 12">DS02</strain>
    </source>
</reference>
<proteinExistence type="inferred from homology"/>
<dbReference type="Pfam" id="PF01896">
    <property type="entry name" value="DNA_primase_S"/>
    <property type="match status" value="1"/>
</dbReference>
<dbReference type="NCBIfam" id="TIGR00335">
    <property type="entry name" value="primase_sml"/>
    <property type="match status" value="1"/>
</dbReference>
<dbReference type="GO" id="GO:0005658">
    <property type="term" value="C:alpha DNA polymerase:primase complex"/>
    <property type="evidence" value="ECO:0007669"/>
    <property type="project" value="UniProtKB-ARBA"/>
</dbReference>
<keyword evidence="6 10" id="KW-0235">DNA replication</keyword>
<dbReference type="InterPro" id="IPR002755">
    <property type="entry name" value="DNA_primase_S"/>
</dbReference>
<keyword evidence="9" id="KW-0804">Transcription</keyword>
<keyword evidence="4 10" id="KW-0808">Transferase</keyword>
<dbReference type="Proteomes" id="UP000238350">
    <property type="component" value="Unassembled WGS sequence"/>
</dbReference>
<dbReference type="EC" id="2.7.7.-" evidence="10"/>
<evidence type="ECO:0000313" key="11">
    <source>
        <dbReference type="EMBL" id="PRT54406.1"/>
    </source>
</evidence>
<organism evidence="11 12">
    <name type="scientific">Wickerhamiella sorbophila</name>
    <dbReference type="NCBI Taxonomy" id="45607"/>
    <lineage>
        <taxon>Eukaryota</taxon>
        <taxon>Fungi</taxon>
        <taxon>Dikarya</taxon>
        <taxon>Ascomycota</taxon>
        <taxon>Saccharomycotina</taxon>
        <taxon>Dipodascomycetes</taxon>
        <taxon>Dipodascales</taxon>
        <taxon>Trichomonascaceae</taxon>
        <taxon>Wickerhamiella</taxon>
    </lineage>
</organism>
<evidence type="ECO:0000256" key="5">
    <source>
        <dbReference type="ARBA" id="ARBA00022695"/>
    </source>
</evidence>
<dbReference type="FunFam" id="3.90.920.10:FF:000003">
    <property type="entry name" value="DNA primase"/>
    <property type="match status" value="1"/>
</dbReference>
<dbReference type="Gene3D" id="3.90.920.10">
    <property type="entry name" value="DNA primase, PRIM domain"/>
    <property type="match status" value="1"/>
</dbReference>
<dbReference type="InterPro" id="IPR014052">
    <property type="entry name" value="DNA_primase_ssu_euk/arc"/>
</dbReference>
<keyword evidence="3 10" id="KW-0639">Primosome</keyword>
<evidence type="ECO:0000256" key="1">
    <source>
        <dbReference type="ARBA" id="ARBA00009762"/>
    </source>
</evidence>
<keyword evidence="12" id="KW-1185">Reference proteome</keyword>
<evidence type="ECO:0000256" key="6">
    <source>
        <dbReference type="ARBA" id="ARBA00022705"/>
    </source>
</evidence>
<dbReference type="PANTHER" id="PTHR10536">
    <property type="entry name" value="DNA PRIMASE SMALL SUBUNIT"/>
    <property type="match status" value="1"/>
</dbReference>
<dbReference type="OrthoDB" id="19606at2759"/>
<keyword evidence="7" id="KW-0479">Metal-binding</keyword>
<evidence type="ECO:0000313" key="12">
    <source>
        <dbReference type="Proteomes" id="UP000238350"/>
    </source>
</evidence>
<dbReference type="EMBL" id="NDIQ01000021">
    <property type="protein sequence ID" value="PRT54406.1"/>
    <property type="molecule type" value="Genomic_DNA"/>
</dbReference>
<evidence type="ECO:0000256" key="2">
    <source>
        <dbReference type="ARBA" id="ARBA00022478"/>
    </source>
</evidence>
<dbReference type="SUPFAM" id="SSF56747">
    <property type="entry name" value="Prim-pol domain"/>
    <property type="match status" value="1"/>
</dbReference>
<evidence type="ECO:0000256" key="3">
    <source>
        <dbReference type="ARBA" id="ARBA00022515"/>
    </source>
</evidence>
<protein>
    <recommendedName>
        <fullName evidence="10">DNA primase</fullName>
        <ecNumber evidence="10">2.7.7.-</ecNumber>
    </recommendedName>
</protein>
<evidence type="ECO:0000256" key="10">
    <source>
        <dbReference type="RuleBase" id="RU003514"/>
    </source>
</evidence>
<dbReference type="RefSeq" id="XP_024664351.1">
    <property type="nucleotide sequence ID" value="XM_024808583.1"/>
</dbReference>
<comment type="similarity">
    <text evidence="1 10">Belongs to the eukaryotic-type primase small subunit family.</text>
</comment>
<dbReference type="STRING" id="45607.A0A2T0FHF3"/>
<dbReference type="GO" id="GO:0003899">
    <property type="term" value="F:DNA-directed RNA polymerase activity"/>
    <property type="evidence" value="ECO:0007669"/>
    <property type="project" value="InterPro"/>
</dbReference>
<dbReference type="GeneID" id="36515774"/>
<dbReference type="AlphaFoldDB" id="A0A2T0FHF3"/>
<gene>
    <name evidence="11" type="ORF">B9G98_02026</name>
</gene>
<dbReference type="CDD" id="cd04860">
    <property type="entry name" value="AE_Prim_S"/>
    <property type="match status" value="1"/>
</dbReference>
<dbReference type="GO" id="GO:0006269">
    <property type="term" value="P:DNA replication, synthesis of primer"/>
    <property type="evidence" value="ECO:0007669"/>
    <property type="project" value="UniProtKB-KW"/>
</dbReference>
<comment type="caution">
    <text evidence="11">The sequence shown here is derived from an EMBL/GenBank/DDBJ whole genome shotgun (WGS) entry which is preliminary data.</text>
</comment>